<reference evidence="9 10" key="1">
    <citation type="journal article" date="2014" name="BMC Genomics">
        <title>Adaptive genomic structural variation in the grape powdery mildew pathogen, Erysiphe necator.</title>
        <authorList>
            <person name="Jones L."/>
            <person name="Riaz S."/>
            <person name="Morales-Cruz A."/>
            <person name="Amrine K.C."/>
            <person name="McGuire B."/>
            <person name="Gubler W.D."/>
            <person name="Walker M.A."/>
            <person name="Cantu D."/>
        </authorList>
    </citation>
    <scope>NUCLEOTIDE SEQUENCE [LARGE SCALE GENOMIC DNA]</scope>
    <source>
        <strain evidence="10">c</strain>
    </source>
</reference>
<feature type="transmembrane region" description="Helical" evidence="7">
    <location>
        <begin position="190"/>
        <end position="211"/>
    </location>
</feature>
<evidence type="ECO:0000256" key="1">
    <source>
        <dbReference type="ARBA" id="ARBA00004128"/>
    </source>
</evidence>
<feature type="transmembrane region" description="Helical" evidence="7">
    <location>
        <begin position="316"/>
        <end position="338"/>
    </location>
</feature>
<gene>
    <name evidence="9" type="ORF">EV44_g1129</name>
</gene>
<dbReference type="HOGENOM" id="CLU_002289_7_2_1"/>
<accession>A0A0B1NYN9</accession>
<dbReference type="GO" id="GO:0050801">
    <property type="term" value="P:monoatomic ion homeostasis"/>
    <property type="evidence" value="ECO:0007669"/>
    <property type="project" value="TreeGrafter"/>
</dbReference>
<keyword evidence="6 7" id="KW-0472">Membrane</keyword>
<dbReference type="PANTHER" id="PTHR11453">
    <property type="entry name" value="ANION EXCHANGE PROTEIN"/>
    <property type="match status" value="1"/>
</dbReference>
<comment type="subcellular location">
    <subcellularLocation>
        <location evidence="1">Vacuole membrane</location>
        <topology evidence="1">Multi-pass membrane protein</topology>
    </subcellularLocation>
</comment>
<keyword evidence="10" id="KW-1185">Reference proteome</keyword>
<dbReference type="EMBL" id="JNVN01004975">
    <property type="protein sequence ID" value="KHJ30150.1"/>
    <property type="molecule type" value="Genomic_DNA"/>
</dbReference>
<dbReference type="Pfam" id="PF00955">
    <property type="entry name" value="HCO3_cotransp"/>
    <property type="match status" value="2"/>
</dbReference>
<dbReference type="GO" id="GO:0006820">
    <property type="term" value="P:monoatomic anion transport"/>
    <property type="evidence" value="ECO:0007669"/>
    <property type="project" value="InterPro"/>
</dbReference>
<proteinExistence type="inferred from homology"/>
<dbReference type="GO" id="GO:0005452">
    <property type="term" value="F:solute:inorganic anion antiporter activity"/>
    <property type="evidence" value="ECO:0007669"/>
    <property type="project" value="InterPro"/>
</dbReference>
<dbReference type="GO" id="GO:0005886">
    <property type="term" value="C:plasma membrane"/>
    <property type="evidence" value="ECO:0007669"/>
    <property type="project" value="TreeGrafter"/>
</dbReference>
<dbReference type="InterPro" id="IPR011531">
    <property type="entry name" value="HCO3_transpt-like_TM_dom"/>
</dbReference>
<feature type="domain" description="Bicarbonate transporter-like transmembrane" evidence="8">
    <location>
        <begin position="19"/>
        <end position="184"/>
    </location>
</feature>
<dbReference type="GO" id="GO:0000324">
    <property type="term" value="C:fungal-type vacuole"/>
    <property type="evidence" value="ECO:0007669"/>
    <property type="project" value="TreeGrafter"/>
</dbReference>
<feature type="transmembrane region" description="Helical" evidence="7">
    <location>
        <begin position="127"/>
        <end position="148"/>
    </location>
</feature>
<organism evidence="9 10">
    <name type="scientific">Uncinula necator</name>
    <name type="common">Grape powdery mildew</name>
    <dbReference type="NCBI Taxonomy" id="52586"/>
    <lineage>
        <taxon>Eukaryota</taxon>
        <taxon>Fungi</taxon>
        <taxon>Dikarya</taxon>
        <taxon>Ascomycota</taxon>
        <taxon>Pezizomycotina</taxon>
        <taxon>Leotiomycetes</taxon>
        <taxon>Erysiphales</taxon>
        <taxon>Erysiphaceae</taxon>
        <taxon>Erysiphe</taxon>
    </lineage>
</organism>
<keyword evidence="4 7" id="KW-0812">Transmembrane</keyword>
<dbReference type="Gene3D" id="1.10.287.570">
    <property type="entry name" value="Helical hairpin bin"/>
    <property type="match status" value="1"/>
</dbReference>
<dbReference type="STRING" id="52586.A0A0B1NYN9"/>
<feature type="transmembrane region" description="Helical" evidence="7">
    <location>
        <begin position="81"/>
        <end position="107"/>
    </location>
</feature>
<dbReference type="AlphaFoldDB" id="A0A0B1NYN9"/>
<dbReference type="OMA" id="RRAPFYW"/>
<dbReference type="InterPro" id="IPR003020">
    <property type="entry name" value="HCO3_transpt_euk"/>
</dbReference>
<evidence type="ECO:0000256" key="2">
    <source>
        <dbReference type="ARBA" id="ARBA00010993"/>
    </source>
</evidence>
<evidence type="ECO:0000256" key="6">
    <source>
        <dbReference type="ARBA" id="ARBA00023136"/>
    </source>
</evidence>
<evidence type="ECO:0000313" key="10">
    <source>
        <dbReference type="Proteomes" id="UP000030854"/>
    </source>
</evidence>
<evidence type="ECO:0000256" key="5">
    <source>
        <dbReference type="ARBA" id="ARBA00022989"/>
    </source>
</evidence>
<dbReference type="OrthoDB" id="1735926at2759"/>
<comment type="similarity">
    <text evidence="2">Belongs to the anion exchanger (TC 2.A.31) family.</text>
</comment>
<evidence type="ECO:0000256" key="3">
    <source>
        <dbReference type="ARBA" id="ARBA00022554"/>
    </source>
</evidence>
<feature type="transmembrane region" description="Helical" evidence="7">
    <location>
        <begin position="160"/>
        <end position="178"/>
    </location>
</feature>
<dbReference type="FunFam" id="1.10.287.570:FF:000003">
    <property type="entry name" value="Anion exchange family protein"/>
    <property type="match status" value="1"/>
</dbReference>
<comment type="caution">
    <text evidence="9">The sequence shown here is derived from an EMBL/GenBank/DDBJ whole genome shotgun (WGS) entry which is preliminary data.</text>
</comment>
<feature type="transmembrane region" description="Helical" evidence="7">
    <location>
        <begin position="51"/>
        <end position="69"/>
    </location>
</feature>
<feature type="domain" description="Bicarbonate transporter-like transmembrane" evidence="8">
    <location>
        <begin position="190"/>
        <end position="513"/>
    </location>
</feature>
<evidence type="ECO:0000256" key="4">
    <source>
        <dbReference type="ARBA" id="ARBA00022692"/>
    </source>
</evidence>
<protein>
    <submittedName>
        <fullName evidence="9">Putative anion exchange family protein</fullName>
    </submittedName>
</protein>
<feature type="transmembrane region" description="Helical" evidence="7">
    <location>
        <begin position="271"/>
        <end position="295"/>
    </location>
</feature>
<dbReference type="PANTHER" id="PTHR11453:SF82">
    <property type="entry name" value="BORON TRANSPORTER 1"/>
    <property type="match status" value="1"/>
</dbReference>
<evidence type="ECO:0000313" key="9">
    <source>
        <dbReference type="EMBL" id="KHJ30150.1"/>
    </source>
</evidence>
<dbReference type="Proteomes" id="UP000030854">
    <property type="component" value="Unassembled WGS sequence"/>
</dbReference>
<keyword evidence="5 7" id="KW-1133">Transmembrane helix</keyword>
<dbReference type="GO" id="GO:0080139">
    <property type="term" value="F:borate efflux transmembrane transporter activity"/>
    <property type="evidence" value="ECO:0007669"/>
    <property type="project" value="TreeGrafter"/>
</dbReference>
<evidence type="ECO:0000259" key="8">
    <source>
        <dbReference type="Pfam" id="PF00955"/>
    </source>
</evidence>
<dbReference type="GO" id="GO:0005774">
    <property type="term" value="C:vacuolar membrane"/>
    <property type="evidence" value="ECO:0007669"/>
    <property type="project" value="UniProtKB-SubCell"/>
</dbReference>
<name>A0A0B1NYN9_UNCNE</name>
<evidence type="ECO:0000256" key="7">
    <source>
        <dbReference type="SAM" id="Phobius"/>
    </source>
</evidence>
<sequence length="578" mass="64777">MSFEPTIKSTSSQWWKIHLFSGMIEDVRRRLPFYWSDWKDAWDYRVIPATLYIYFANILPALAFSLDMFTKTNMIFGVNEVLVASILGSVIFSLLAAQPLVIVGVTGPITVFNYMVYHIMLPTGTDYLPFMGLIGLWSMLMHWILAITNSCNLLKYVTKFSCDIFGFYVAFIYLQKGIQVLTQQTGDGPFYLSIVTALLVLIVGYICGVIGTSSIFQHHIRRFIEDYGTPLTLIFFTGFVQIGRMQEISLKTLPTSKSFLPTTERSWFVQFWNVTVIDVFVAIPFAILLTILFYFDHNVSSLIAQDTEYPLRKPAGFHWDIFLLGITTGISGILGIPFPNGLIPQAPFHTRALCVTQSCFDSVQDNSKKIHGTKKFSHVVEQRVSNLAQGLLTLATMTQPFLEILHLIPQGVLAGLFFVMGVKALEENGITHKFLYLIKDRTFTTSSESLINIRRSKIWQFTLIQVFGFGATFAITQTIAAVGFPVIIFLFIPFRIWVIPKLFTNQELSLLDRPTASSFTMISVGGIYGEGSEINSVAADNSASNVGCTSPMKSEGGDVIQSNFKPTQAARIRHDAPV</sequence>
<keyword evidence="3" id="KW-0926">Vacuole</keyword>